<dbReference type="GO" id="GO:0006950">
    <property type="term" value="P:response to stress"/>
    <property type="evidence" value="ECO:0007669"/>
    <property type="project" value="UniProtKB-ARBA"/>
</dbReference>
<evidence type="ECO:0000313" key="2">
    <source>
        <dbReference type="EMBL" id="MWV28039.1"/>
    </source>
</evidence>
<protein>
    <submittedName>
        <fullName evidence="2">Nucleoside triphosphate pyrophosphohydrolase</fullName>
        <ecNumber evidence="2">3.6.1.9</ecNumber>
    </submittedName>
</protein>
<dbReference type="EC" id="3.6.1.9" evidence="2"/>
<dbReference type="InterPro" id="IPR004518">
    <property type="entry name" value="MazG-like_dom"/>
</dbReference>
<dbReference type="Pfam" id="PF03819">
    <property type="entry name" value="MazG"/>
    <property type="match status" value="2"/>
</dbReference>
<dbReference type="GO" id="GO:0046081">
    <property type="term" value="P:dUTP catabolic process"/>
    <property type="evidence" value="ECO:0007669"/>
    <property type="project" value="TreeGrafter"/>
</dbReference>
<dbReference type="FunFam" id="1.10.287.1080:FF:000001">
    <property type="entry name" value="Nucleoside triphosphate pyrophosphohydrolase"/>
    <property type="match status" value="1"/>
</dbReference>
<dbReference type="Proteomes" id="UP000461409">
    <property type="component" value="Unassembled WGS sequence"/>
</dbReference>
<feature type="domain" description="NTP pyrophosphohydrolase MazG-like" evidence="1">
    <location>
        <begin position="28"/>
        <end position="101"/>
    </location>
</feature>
<name>A0A844XE54_9SPHN</name>
<proteinExistence type="predicted"/>
<dbReference type="Gene3D" id="1.10.287.1080">
    <property type="entry name" value="MazG-like"/>
    <property type="match status" value="2"/>
</dbReference>
<dbReference type="PANTHER" id="PTHR30522">
    <property type="entry name" value="NUCLEOSIDE TRIPHOSPHATE PYROPHOSPHOHYDROLASE"/>
    <property type="match status" value="1"/>
</dbReference>
<dbReference type="SUPFAM" id="SSF101386">
    <property type="entry name" value="all-alpha NTP pyrophosphatases"/>
    <property type="match status" value="2"/>
</dbReference>
<dbReference type="GO" id="GO:0046047">
    <property type="term" value="P:TTP catabolic process"/>
    <property type="evidence" value="ECO:0007669"/>
    <property type="project" value="TreeGrafter"/>
</dbReference>
<dbReference type="NCBIfam" id="TIGR00444">
    <property type="entry name" value="mazG"/>
    <property type="match status" value="1"/>
</dbReference>
<dbReference type="GO" id="GO:0046076">
    <property type="term" value="P:dTTP catabolic process"/>
    <property type="evidence" value="ECO:0007669"/>
    <property type="project" value="TreeGrafter"/>
</dbReference>
<dbReference type="InterPro" id="IPR048011">
    <property type="entry name" value="NTP-PPase_MazG-like_C"/>
</dbReference>
<dbReference type="InterPro" id="IPR011551">
    <property type="entry name" value="NTP_PyrPHydrolase_MazG"/>
</dbReference>
<dbReference type="GO" id="GO:0046061">
    <property type="term" value="P:dATP catabolic process"/>
    <property type="evidence" value="ECO:0007669"/>
    <property type="project" value="TreeGrafter"/>
</dbReference>
<dbReference type="EMBL" id="WUBR01000002">
    <property type="protein sequence ID" value="MWV28039.1"/>
    <property type="molecule type" value="Genomic_DNA"/>
</dbReference>
<gene>
    <name evidence="2" type="primary">mazG</name>
    <name evidence="2" type="ORF">GRF63_08975</name>
</gene>
<dbReference type="AlphaFoldDB" id="A0A844XE54"/>
<dbReference type="CDD" id="cd11528">
    <property type="entry name" value="NTP-PPase_MazG_Nterm"/>
    <property type="match status" value="1"/>
</dbReference>
<dbReference type="PANTHER" id="PTHR30522:SF0">
    <property type="entry name" value="NUCLEOSIDE TRIPHOSPHATE PYROPHOSPHOHYDROLASE"/>
    <property type="match status" value="1"/>
</dbReference>
<evidence type="ECO:0000313" key="3">
    <source>
        <dbReference type="Proteomes" id="UP000461409"/>
    </source>
</evidence>
<dbReference type="NCBIfam" id="NF007113">
    <property type="entry name" value="PRK09562.1"/>
    <property type="match status" value="1"/>
</dbReference>
<dbReference type="GO" id="GO:0046052">
    <property type="term" value="P:UTP catabolic process"/>
    <property type="evidence" value="ECO:0007669"/>
    <property type="project" value="TreeGrafter"/>
</dbReference>
<evidence type="ECO:0000259" key="1">
    <source>
        <dbReference type="Pfam" id="PF03819"/>
    </source>
</evidence>
<comment type="caution">
    <text evidence="2">The sequence shown here is derived from an EMBL/GenBank/DDBJ whole genome shotgun (WGS) entry which is preliminary data.</text>
</comment>
<dbReference type="GO" id="GO:0006203">
    <property type="term" value="P:dGTP catabolic process"/>
    <property type="evidence" value="ECO:0007669"/>
    <property type="project" value="TreeGrafter"/>
</dbReference>
<organism evidence="2 3">
    <name type="scientific">Aurantiacibacter rhizosphaerae</name>
    <dbReference type="NCBI Taxonomy" id="2691582"/>
    <lineage>
        <taxon>Bacteria</taxon>
        <taxon>Pseudomonadati</taxon>
        <taxon>Pseudomonadota</taxon>
        <taxon>Alphaproteobacteria</taxon>
        <taxon>Sphingomonadales</taxon>
        <taxon>Erythrobacteraceae</taxon>
        <taxon>Aurantiacibacter</taxon>
    </lineage>
</organism>
<dbReference type="CDD" id="cd11529">
    <property type="entry name" value="NTP-PPase_MazG_Cterm"/>
    <property type="match status" value="1"/>
</dbReference>
<keyword evidence="2" id="KW-0378">Hydrolase</keyword>
<keyword evidence="3" id="KW-1185">Reference proteome</keyword>
<dbReference type="RefSeq" id="WP_160485681.1">
    <property type="nucleotide sequence ID" value="NZ_WUBR01000002.1"/>
</dbReference>
<reference evidence="2 3" key="1">
    <citation type="submission" date="2019-12" db="EMBL/GenBank/DDBJ databases">
        <authorList>
            <person name="Lee S.D."/>
        </authorList>
    </citation>
    <scope>NUCLEOTIDE SEQUENCE [LARGE SCALE GENOMIC DNA]</scope>
    <source>
        <strain evidence="2 3">GH3-10</strain>
    </source>
</reference>
<reference evidence="2 3" key="2">
    <citation type="submission" date="2020-02" db="EMBL/GenBank/DDBJ databases">
        <title>Erythrobacter dongmakensis sp. nov., isolated from a tidal mudflat.</title>
        <authorList>
            <person name="Kim I.S."/>
        </authorList>
    </citation>
    <scope>NUCLEOTIDE SEQUENCE [LARGE SCALE GENOMIC DNA]</scope>
    <source>
        <strain evidence="2 3">GH3-10</strain>
    </source>
</reference>
<dbReference type="GO" id="GO:0047429">
    <property type="term" value="F:nucleoside triphosphate diphosphatase activity"/>
    <property type="evidence" value="ECO:0007669"/>
    <property type="project" value="UniProtKB-EC"/>
</dbReference>
<feature type="domain" description="NTP pyrophosphohydrolase MazG-like" evidence="1">
    <location>
        <begin position="165"/>
        <end position="219"/>
    </location>
</feature>
<sequence>MSDQLTRLLSIMARLRDPDCGCEWDVAQTFETIAPYTIEEAYEVADAIERDDMADLRGELGDLLLQVVFHARMAEEAGHFAFEDVARAISDKMEARHPHIFGDETGVMDGKRWEDIKAAERKQSGSTSTMDGVARALPALLRAEKLQKRAARDGFDWPDHDGPAAKLAEEMQELREANDADRAEEAGDLLFAAVNLVRSYGIGAEDALKAANAKFERRYRAMEALADGDFASRDLDAQEALWQDVKRAEREG</sequence>
<dbReference type="InterPro" id="IPR048015">
    <property type="entry name" value="NTP-PPase_MazG-like_N"/>
</dbReference>
<accession>A0A844XE54</accession>